<dbReference type="Gene3D" id="3.40.50.1460">
    <property type="match status" value="1"/>
</dbReference>
<evidence type="ECO:0000259" key="1">
    <source>
        <dbReference type="Pfam" id="PF00656"/>
    </source>
</evidence>
<sequence length="378" mass="40179">MYAHWPAGVPGRLDSLAVLVGTAQHVEPSKLPPLPQAAADVADLEQVLTGPSGLLDASRVQTVLNPATAAQALGGFDLVQGDALDLVLFFYAGHGTLDAEKQLCLALPGSVDTPDDAARTGLPVSALFARLKHVRAKRKVVILDCCFAGRALYDPAVADVHVLCAAGRTEKALSDPDERNTGFTSALLRLLTEGVPDGPEYLDLGTLYRHLSVVLPTTPCPDEETGDLDRMLPAPRHRTTDLAEDVALARNVAFGTALSRSGLDARARFAQRVAELGRRAAPRPRPEYVTHAGDLFAHIAADAMTVFPRADAQVLRYRRAHAALAGETGHAARAVEILRGVVGDLEAAVPAGAADTKADQLSIDHWSQRVRDPNAPHF</sequence>
<proteinExistence type="predicted"/>
<dbReference type="RefSeq" id="WP_087883023.1">
    <property type="nucleotide sequence ID" value="NZ_CP021748.1"/>
</dbReference>
<organism evidence="2 3">
    <name type="scientific">Streptomyces alboflavus</name>
    <dbReference type="NCBI Taxonomy" id="67267"/>
    <lineage>
        <taxon>Bacteria</taxon>
        <taxon>Bacillati</taxon>
        <taxon>Actinomycetota</taxon>
        <taxon>Actinomycetes</taxon>
        <taxon>Kitasatosporales</taxon>
        <taxon>Streptomycetaceae</taxon>
        <taxon>Streptomyces</taxon>
    </lineage>
</organism>
<accession>A0A1Z1W5K3</accession>
<evidence type="ECO:0000313" key="2">
    <source>
        <dbReference type="EMBL" id="ARX81649.1"/>
    </source>
</evidence>
<dbReference type="STRING" id="67267.GCA_000716675_01082"/>
<evidence type="ECO:0000313" key="3">
    <source>
        <dbReference type="Proteomes" id="UP000195880"/>
    </source>
</evidence>
<keyword evidence="3" id="KW-1185">Reference proteome</keyword>
<dbReference type="OrthoDB" id="3542505at2"/>
<dbReference type="GO" id="GO:0006508">
    <property type="term" value="P:proteolysis"/>
    <property type="evidence" value="ECO:0007669"/>
    <property type="project" value="InterPro"/>
</dbReference>
<dbReference type="InterPro" id="IPR011600">
    <property type="entry name" value="Pept_C14_caspase"/>
</dbReference>
<dbReference type="NCBIfam" id="NF047832">
    <property type="entry name" value="caspase_w_EACC1"/>
    <property type="match status" value="1"/>
</dbReference>
<dbReference type="eggNOG" id="COG4249">
    <property type="taxonomic scope" value="Bacteria"/>
</dbReference>
<dbReference type="EMBL" id="CP021748">
    <property type="protein sequence ID" value="ARX81649.1"/>
    <property type="molecule type" value="Genomic_DNA"/>
</dbReference>
<feature type="domain" description="Peptidase C14 caspase" evidence="1">
    <location>
        <begin position="16"/>
        <end position="203"/>
    </location>
</feature>
<gene>
    <name evidence="2" type="ORF">SMD44_01047</name>
</gene>
<dbReference type="GO" id="GO:0004197">
    <property type="term" value="F:cysteine-type endopeptidase activity"/>
    <property type="evidence" value="ECO:0007669"/>
    <property type="project" value="InterPro"/>
</dbReference>
<dbReference type="InterPro" id="IPR029030">
    <property type="entry name" value="Caspase-like_dom_sf"/>
</dbReference>
<dbReference type="Pfam" id="PF00656">
    <property type="entry name" value="Peptidase_C14"/>
    <property type="match status" value="1"/>
</dbReference>
<protein>
    <recommendedName>
        <fullName evidence="1">Peptidase C14 caspase domain-containing protein</fullName>
    </recommendedName>
</protein>
<dbReference type="Proteomes" id="UP000195880">
    <property type="component" value="Chromosome"/>
</dbReference>
<reference evidence="2 3" key="1">
    <citation type="submission" date="2017-05" db="EMBL/GenBank/DDBJ databases">
        <title>Streptomyces alboflavus Genome sequencing and assembly.</title>
        <authorList>
            <person name="Wang Y."/>
            <person name="Du B."/>
            <person name="Ding Y."/>
            <person name="Liu H."/>
            <person name="Hou Q."/>
            <person name="Liu K."/>
            <person name="Wang C."/>
            <person name="Yao L."/>
        </authorList>
    </citation>
    <scope>NUCLEOTIDE SEQUENCE [LARGE SCALE GENOMIC DNA]</scope>
    <source>
        <strain evidence="2 3">MDJK44</strain>
    </source>
</reference>
<dbReference type="SUPFAM" id="SSF52129">
    <property type="entry name" value="Caspase-like"/>
    <property type="match status" value="1"/>
</dbReference>
<name>A0A1Z1W5K3_9ACTN</name>
<dbReference type="AlphaFoldDB" id="A0A1Z1W5K3"/>
<dbReference type="KEGG" id="salf:SMD44_01047"/>